<feature type="transmembrane region" description="Helical" evidence="1">
    <location>
        <begin position="20"/>
        <end position="38"/>
    </location>
</feature>
<dbReference type="AlphaFoldDB" id="A0A1I6HZC4"/>
<keyword evidence="1" id="KW-1133">Transmembrane helix</keyword>
<dbReference type="Proteomes" id="UP000198932">
    <property type="component" value="Unassembled WGS sequence"/>
</dbReference>
<accession>A0A1I6HZC4</accession>
<keyword evidence="1" id="KW-0812">Transmembrane</keyword>
<name>A0A1I6HZC4_HALSD</name>
<gene>
    <name evidence="2" type="ORF">SAMN04487937_2995</name>
</gene>
<evidence type="ECO:0000313" key="3">
    <source>
        <dbReference type="Proteomes" id="UP000198932"/>
    </source>
</evidence>
<proteinExistence type="predicted"/>
<reference evidence="3" key="1">
    <citation type="submission" date="2016-10" db="EMBL/GenBank/DDBJ databases">
        <authorList>
            <person name="Varghese N."/>
            <person name="Submissions S."/>
        </authorList>
    </citation>
    <scope>NUCLEOTIDE SEQUENCE [LARGE SCALE GENOMIC DNA]</scope>
    <source>
        <strain evidence="3">RD 26</strain>
    </source>
</reference>
<dbReference type="RefSeq" id="WP_245779368.1">
    <property type="nucleotide sequence ID" value="NZ_FOYN01000005.1"/>
</dbReference>
<organism evidence="2 3">
    <name type="scientific">Halorubrum sodomense</name>
    <dbReference type="NCBI Taxonomy" id="35743"/>
    <lineage>
        <taxon>Archaea</taxon>
        <taxon>Methanobacteriati</taxon>
        <taxon>Methanobacteriota</taxon>
        <taxon>Stenosarchaea group</taxon>
        <taxon>Halobacteria</taxon>
        <taxon>Halobacteriales</taxon>
        <taxon>Haloferacaceae</taxon>
        <taxon>Halorubrum</taxon>
    </lineage>
</organism>
<keyword evidence="3" id="KW-1185">Reference proteome</keyword>
<evidence type="ECO:0000256" key="1">
    <source>
        <dbReference type="SAM" id="Phobius"/>
    </source>
</evidence>
<sequence length="89" mass="10009">MRLFDPEKEPDGDALAPHHFYVGVALSLFGFASIWPYYPATGAGFAFIGLLVALDDVIEHMTPYPTPLDQVWKRIVYPIVEKIEAQTRS</sequence>
<dbReference type="STRING" id="35743.SAMN04487937_2995"/>
<evidence type="ECO:0000313" key="2">
    <source>
        <dbReference type="EMBL" id="SFR59759.1"/>
    </source>
</evidence>
<dbReference type="EMBL" id="FOYN01000005">
    <property type="protein sequence ID" value="SFR59759.1"/>
    <property type="molecule type" value="Genomic_DNA"/>
</dbReference>
<protein>
    <submittedName>
        <fullName evidence="2">Uncharacterized protein</fullName>
    </submittedName>
</protein>
<keyword evidence="1" id="KW-0472">Membrane</keyword>